<comment type="subcellular location">
    <subcellularLocation>
        <location evidence="2">Secreted</location>
    </subcellularLocation>
</comment>
<dbReference type="InterPro" id="IPR001944">
    <property type="entry name" value="Glycoside_Hdrlase_35"/>
</dbReference>
<evidence type="ECO:0000313" key="17">
    <source>
        <dbReference type="EMBL" id="OCL03153.1"/>
    </source>
</evidence>
<dbReference type="InterPro" id="IPR031330">
    <property type="entry name" value="Gly_Hdrlase_35_cat"/>
</dbReference>
<dbReference type="FunFam" id="3.20.20.80:FF:000040">
    <property type="entry name" value="Beta-galactosidase A"/>
    <property type="match status" value="1"/>
</dbReference>
<dbReference type="SUPFAM" id="SSF49785">
    <property type="entry name" value="Galactose-binding domain-like"/>
    <property type="match status" value="2"/>
</dbReference>
<dbReference type="GO" id="GO:0000272">
    <property type="term" value="P:polysaccharide catabolic process"/>
    <property type="evidence" value="ECO:0007669"/>
    <property type="project" value="UniProtKB-KW"/>
</dbReference>
<dbReference type="GO" id="GO:0004565">
    <property type="term" value="F:beta-galactosidase activity"/>
    <property type="evidence" value="ECO:0007669"/>
    <property type="project" value="UniProtKB-EC"/>
</dbReference>
<dbReference type="Pfam" id="PF13363">
    <property type="entry name" value="BetaGal_dom3"/>
    <property type="match status" value="1"/>
</dbReference>
<gene>
    <name evidence="17" type="ORF">AOQ84DRAFT_392479</name>
</gene>
<dbReference type="InterPro" id="IPR025300">
    <property type="entry name" value="BetaGal_jelly_roll_dom"/>
</dbReference>
<evidence type="ECO:0000256" key="3">
    <source>
        <dbReference type="ARBA" id="ARBA00009809"/>
    </source>
</evidence>
<dbReference type="InterPro" id="IPR017853">
    <property type="entry name" value="GH"/>
</dbReference>
<dbReference type="InterPro" id="IPR008979">
    <property type="entry name" value="Galactose-bd-like_sf"/>
</dbReference>
<evidence type="ECO:0000256" key="15">
    <source>
        <dbReference type="SAM" id="SignalP"/>
    </source>
</evidence>
<dbReference type="EMBL" id="KV750797">
    <property type="protein sequence ID" value="OCL03153.1"/>
    <property type="molecule type" value="Genomic_DNA"/>
</dbReference>
<evidence type="ECO:0000256" key="1">
    <source>
        <dbReference type="ARBA" id="ARBA00001412"/>
    </source>
</evidence>
<accession>A0A8E2JN18</accession>
<protein>
    <recommendedName>
        <fullName evidence="4 13">Beta-galactosidase</fullName>
        <ecNumber evidence="4 13">3.2.1.23</ecNumber>
    </recommendedName>
</protein>
<keyword evidence="5" id="KW-0964">Secreted</keyword>
<dbReference type="Gene3D" id="3.20.20.80">
    <property type="entry name" value="Glycosidases"/>
    <property type="match status" value="1"/>
</dbReference>
<keyword evidence="11 13" id="KW-0326">Glycosidase</keyword>
<dbReference type="InterPro" id="IPR018954">
    <property type="entry name" value="Betagal_dom2"/>
</dbReference>
<evidence type="ECO:0000256" key="4">
    <source>
        <dbReference type="ARBA" id="ARBA00012756"/>
    </source>
</evidence>
<evidence type="ECO:0000256" key="2">
    <source>
        <dbReference type="ARBA" id="ARBA00004613"/>
    </source>
</evidence>
<dbReference type="SUPFAM" id="SSF51445">
    <property type="entry name" value="(Trans)glycosidases"/>
    <property type="match status" value="1"/>
</dbReference>
<comment type="similarity">
    <text evidence="3 14">Belongs to the glycosyl hydrolase 35 family.</text>
</comment>
<keyword evidence="18" id="KW-1185">Reference proteome</keyword>
<evidence type="ECO:0000256" key="13">
    <source>
        <dbReference type="RuleBase" id="RU000675"/>
    </source>
</evidence>
<keyword evidence="12" id="KW-0624">Polysaccharide degradation</keyword>
<keyword evidence="7 13" id="KW-0378">Hydrolase</keyword>
<dbReference type="PRINTS" id="PR00742">
    <property type="entry name" value="GLHYDRLASE35"/>
</dbReference>
<dbReference type="InterPro" id="IPR037110">
    <property type="entry name" value="Betagal_dom2_sf"/>
</dbReference>
<keyword evidence="6 15" id="KW-0732">Signal</keyword>
<dbReference type="InterPro" id="IPR036833">
    <property type="entry name" value="BetaGal_dom3_sf"/>
</dbReference>
<feature type="chain" id="PRO_5034856291" description="Beta-galactosidase" evidence="15">
    <location>
        <begin position="23"/>
        <end position="1003"/>
    </location>
</feature>
<proteinExistence type="inferred from homology"/>
<organism evidence="17 18">
    <name type="scientific">Glonium stellatum</name>
    <dbReference type="NCBI Taxonomy" id="574774"/>
    <lineage>
        <taxon>Eukaryota</taxon>
        <taxon>Fungi</taxon>
        <taxon>Dikarya</taxon>
        <taxon>Ascomycota</taxon>
        <taxon>Pezizomycotina</taxon>
        <taxon>Dothideomycetes</taxon>
        <taxon>Pleosporomycetidae</taxon>
        <taxon>Gloniales</taxon>
        <taxon>Gloniaceae</taxon>
        <taxon>Glonium</taxon>
    </lineage>
</organism>
<dbReference type="Pfam" id="PF01301">
    <property type="entry name" value="Glyco_hydro_35"/>
    <property type="match status" value="1"/>
</dbReference>
<evidence type="ECO:0000256" key="10">
    <source>
        <dbReference type="ARBA" id="ARBA00023277"/>
    </source>
</evidence>
<dbReference type="OrthoDB" id="1657402at2759"/>
<name>A0A8E2JN18_9PEZI</name>
<reference evidence="17 18" key="1">
    <citation type="journal article" date="2016" name="Nat. Commun.">
        <title>Ectomycorrhizal ecology is imprinted in the genome of the dominant symbiotic fungus Cenococcum geophilum.</title>
        <authorList>
            <consortium name="DOE Joint Genome Institute"/>
            <person name="Peter M."/>
            <person name="Kohler A."/>
            <person name="Ohm R.A."/>
            <person name="Kuo A."/>
            <person name="Krutzmann J."/>
            <person name="Morin E."/>
            <person name="Arend M."/>
            <person name="Barry K.W."/>
            <person name="Binder M."/>
            <person name="Choi C."/>
            <person name="Clum A."/>
            <person name="Copeland A."/>
            <person name="Grisel N."/>
            <person name="Haridas S."/>
            <person name="Kipfer T."/>
            <person name="LaButti K."/>
            <person name="Lindquist E."/>
            <person name="Lipzen A."/>
            <person name="Maire R."/>
            <person name="Meier B."/>
            <person name="Mihaltcheva S."/>
            <person name="Molinier V."/>
            <person name="Murat C."/>
            <person name="Poggeler S."/>
            <person name="Quandt C.A."/>
            <person name="Sperisen C."/>
            <person name="Tritt A."/>
            <person name="Tisserant E."/>
            <person name="Crous P.W."/>
            <person name="Henrissat B."/>
            <person name="Nehls U."/>
            <person name="Egli S."/>
            <person name="Spatafora J.W."/>
            <person name="Grigoriev I.V."/>
            <person name="Martin F.M."/>
        </authorList>
    </citation>
    <scope>NUCLEOTIDE SEQUENCE [LARGE SCALE GENOMIC DNA]</scope>
    <source>
        <strain evidence="17 18">CBS 207.34</strain>
    </source>
</reference>
<evidence type="ECO:0000256" key="11">
    <source>
        <dbReference type="ARBA" id="ARBA00023295"/>
    </source>
</evidence>
<sequence length="1003" mass="109595">MKLSFKFLTSLVLSCLAIESAARAVGGKPKRWIQPYKRAPLQDIVTWDEDSLFVRGERIFWYSGEFHPFRLPVASLYLDVFQKIKAMGYNGVSFYVDWALLEGKPGEFSADGVFALEPFFDAASKAGIYLLARPGPYINAEASGGGFPGWLQRVNATLRTADQAYLDATNLYTKSIGEIIAKAQITNGGPVILLQPENEYSGATSNVKFPDPVYFGYVEEQYRNASIVVPFISNDAWTAGYFTPGSESAVDIYGHDGYPLGFDCAHPYTWPSGALPTGWRTTHLEQSPSTPYAIVEFQGGSFDPWGGLGFEQCSVLLNNEFERVFYKNDYSFGVTIFNIYMTYGGTNWGNLGHPGGYTSYDYGAVITEERLVTREKYSEQKLEANFFKVTPAYLTADRGNTSTTSWTTTTDLTVTPAFSNSTKFYFLRHTAYNSLDSTSYKLHVQTASFGNLTVPQLNGSLTLNGRDSKIHVSDYDIGGVNIVYSTAEVFTWKKYSSKTVLIVYGGPGEQHEIAIQASSATIVEGSGPTIVQKNGYSIVNWGVTPNRKIIKVNSNVYIYLLDRNSAYNYWVVDLAPYSSADSVVVKAGYLLRSAELKGSTLALTGDLNATTPIEVIGGTPNSLSKLTFNGISLPFKAGDFGVYTATANYEEPKLTLPDLSTLTWKYLDSLPEVQPSYSDAAWTSADLKTTYNTLRSLTTPTSLYGSDYGYNTGTLLFRGHFTATGTETSLFLWTQGGSAFGMTAWLNSDFIGSWDGIDAASNADTTFTLPNLTAGKSYVFTIVIDNMGLDEDWTVGSETMKNPRGILNYTLSGRPQSAITWKLTGNLGGESYADHSRGPLNEGGMYAERQGYHLPSAPTDSWDDSAGPTAGIPAAGIGFFATSFDLDMPKGYDIPLSFVFTNSSSSTAGNSSLASAYRVQLFVNGWQFGKYVHNVGPQTKFPVPEGIFDYHGSNYVAVTLWALEKGGAKVEGLKLAADAVVQTGFGEVETVQGQKWVKRKGAY</sequence>
<evidence type="ECO:0000256" key="9">
    <source>
        <dbReference type="ARBA" id="ARBA00023180"/>
    </source>
</evidence>
<dbReference type="Gene3D" id="2.60.390.10">
    <property type="entry name" value="Beta-galactosidase, domain 3"/>
    <property type="match status" value="1"/>
</dbReference>
<dbReference type="GO" id="GO:0005576">
    <property type="term" value="C:extracellular region"/>
    <property type="evidence" value="ECO:0007669"/>
    <property type="project" value="UniProtKB-SubCell"/>
</dbReference>
<dbReference type="FunFam" id="2.60.120.260:FF:000088">
    <property type="entry name" value="Beta-galactosidase A"/>
    <property type="match status" value="1"/>
</dbReference>
<keyword evidence="8" id="KW-1015">Disulfide bond</keyword>
<dbReference type="Proteomes" id="UP000250140">
    <property type="component" value="Unassembled WGS sequence"/>
</dbReference>
<evidence type="ECO:0000313" key="18">
    <source>
        <dbReference type="Proteomes" id="UP000250140"/>
    </source>
</evidence>
<dbReference type="AlphaFoldDB" id="A0A8E2JN18"/>
<evidence type="ECO:0000256" key="12">
    <source>
        <dbReference type="ARBA" id="ARBA00023326"/>
    </source>
</evidence>
<dbReference type="FunFam" id="2.60.120.260:FF:000065">
    <property type="entry name" value="Beta-galactosidase A"/>
    <property type="match status" value="1"/>
</dbReference>
<dbReference type="InterPro" id="IPR025972">
    <property type="entry name" value="BetaGal_dom3"/>
</dbReference>
<dbReference type="SUPFAM" id="SSF117100">
    <property type="entry name" value="Beta-galactosidase LacA, domain 3"/>
    <property type="match status" value="1"/>
</dbReference>
<dbReference type="PROSITE" id="PS01182">
    <property type="entry name" value="GLYCOSYL_HYDROL_F35"/>
    <property type="match status" value="1"/>
</dbReference>
<dbReference type="SMART" id="SM01029">
    <property type="entry name" value="BetaGal_dom2"/>
    <property type="match status" value="1"/>
</dbReference>
<dbReference type="Gene3D" id="2.60.120.260">
    <property type="entry name" value="Galactose-binding domain-like"/>
    <property type="match status" value="2"/>
</dbReference>
<dbReference type="Pfam" id="PF13364">
    <property type="entry name" value="BetaGal_ABD2"/>
    <property type="match status" value="2"/>
</dbReference>
<dbReference type="EC" id="3.2.1.23" evidence="4 13"/>
<evidence type="ECO:0000256" key="6">
    <source>
        <dbReference type="ARBA" id="ARBA00022729"/>
    </source>
</evidence>
<dbReference type="Pfam" id="PF10435">
    <property type="entry name" value="BetaGal_dom2"/>
    <property type="match status" value="1"/>
</dbReference>
<feature type="signal peptide" evidence="15">
    <location>
        <begin position="1"/>
        <end position="22"/>
    </location>
</feature>
<dbReference type="Gene3D" id="2.102.20.10">
    <property type="entry name" value="Beta-galactosidase, domain 2"/>
    <property type="match status" value="1"/>
</dbReference>
<feature type="domain" description="Beta-galactosidase" evidence="16">
    <location>
        <begin position="393"/>
        <end position="569"/>
    </location>
</feature>
<evidence type="ECO:0000256" key="5">
    <source>
        <dbReference type="ARBA" id="ARBA00022525"/>
    </source>
</evidence>
<evidence type="ECO:0000259" key="16">
    <source>
        <dbReference type="SMART" id="SM01029"/>
    </source>
</evidence>
<keyword evidence="10" id="KW-0119">Carbohydrate metabolism</keyword>
<comment type="catalytic activity">
    <reaction evidence="1 13">
        <text>Hydrolysis of terminal non-reducing beta-D-galactose residues in beta-D-galactosides.</text>
        <dbReference type="EC" id="3.2.1.23"/>
    </reaction>
</comment>
<dbReference type="InterPro" id="IPR019801">
    <property type="entry name" value="Glyco_hydro_35_CS"/>
</dbReference>
<keyword evidence="9" id="KW-0325">Glycoprotein</keyword>
<evidence type="ECO:0000256" key="7">
    <source>
        <dbReference type="ARBA" id="ARBA00022801"/>
    </source>
</evidence>
<dbReference type="FunFam" id="2.102.20.10:FF:000001">
    <property type="entry name" value="Beta-galactosidase A"/>
    <property type="match status" value="1"/>
</dbReference>
<evidence type="ECO:0000256" key="8">
    <source>
        <dbReference type="ARBA" id="ARBA00023157"/>
    </source>
</evidence>
<dbReference type="PANTHER" id="PTHR23421">
    <property type="entry name" value="BETA-GALACTOSIDASE RELATED"/>
    <property type="match status" value="1"/>
</dbReference>
<evidence type="ECO:0000256" key="14">
    <source>
        <dbReference type="RuleBase" id="RU003679"/>
    </source>
</evidence>
<dbReference type="SUPFAM" id="SSF51011">
    <property type="entry name" value="Glycosyl hydrolase domain"/>
    <property type="match status" value="1"/>
</dbReference>